<gene>
    <name evidence="2" type="ORF">CR513_39514</name>
</gene>
<keyword evidence="3" id="KW-1185">Reference proteome</keyword>
<dbReference type="EMBL" id="QJKJ01008367">
    <property type="protein sequence ID" value="RDX79992.1"/>
    <property type="molecule type" value="Genomic_DNA"/>
</dbReference>
<proteinExistence type="predicted"/>
<keyword evidence="1" id="KW-0175">Coiled coil</keyword>
<feature type="non-terminal residue" evidence="2">
    <location>
        <position position="1"/>
    </location>
</feature>
<name>A0A371FP18_MUCPR</name>
<evidence type="ECO:0000256" key="1">
    <source>
        <dbReference type="SAM" id="Coils"/>
    </source>
</evidence>
<feature type="coiled-coil region" evidence="1">
    <location>
        <begin position="5"/>
        <end position="32"/>
    </location>
</feature>
<reference evidence="2" key="1">
    <citation type="submission" date="2018-05" db="EMBL/GenBank/DDBJ databases">
        <title>Draft genome of Mucuna pruriens seed.</title>
        <authorList>
            <person name="Nnadi N.E."/>
            <person name="Vos R."/>
            <person name="Hasami M.H."/>
            <person name="Devisetty U.K."/>
            <person name="Aguiy J.C."/>
        </authorList>
    </citation>
    <scope>NUCLEOTIDE SEQUENCE [LARGE SCALE GENOMIC DNA]</scope>
    <source>
        <strain evidence="2">JCA_2017</strain>
    </source>
</reference>
<comment type="caution">
    <text evidence="2">The sequence shown here is derived from an EMBL/GenBank/DDBJ whole genome shotgun (WGS) entry which is preliminary data.</text>
</comment>
<dbReference type="AlphaFoldDB" id="A0A371FP18"/>
<organism evidence="2 3">
    <name type="scientific">Mucuna pruriens</name>
    <name type="common">Velvet bean</name>
    <name type="synonym">Dolichos pruriens</name>
    <dbReference type="NCBI Taxonomy" id="157652"/>
    <lineage>
        <taxon>Eukaryota</taxon>
        <taxon>Viridiplantae</taxon>
        <taxon>Streptophyta</taxon>
        <taxon>Embryophyta</taxon>
        <taxon>Tracheophyta</taxon>
        <taxon>Spermatophyta</taxon>
        <taxon>Magnoliopsida</taxon>
        <taxon>eudicotyledons</taxon>
        <taxon>Gunneridae</taxon>
        <taxon>Pentapetalae</taxon>
        <taxon>rosids</taxon>
        <taxon>fabids</taxon>
        <taxon>Fabales</taxon>
        <taxon>Fabaceae</taxon>
        <taxon>Papilionoideae</taxon>
        <taxon>50 kb inversion clade</taxon>
        <taxon>NPAAA clade</taxon>
        <taxon>indigoferoid/millettioid clade</taxon>
        <taxon>Phaseoleae</taxon>
        <taxon>Mucuna</taxon>
    </lineage>
</organism>
<sequence>MEVVMDDLEERCEALKNDVNQLKEQIGQILEILQNPNRNTPNQPQNQTQHPLYGLPPGYTPLVNNDIDPHTTTSNLQDQTQARDLSCRTNNAQTFTPSLTHDAPNHQYIDPTPTVVLRPHQALEGIEYSDFNAIDLCLFPNIVIPPSV</sequence>
<evidence type="ECO:0000313" key="3">
    <source>
        <dbReference type="Proteomes" id="UP000257109"/>
    </source>
</evidence>
<dbReference type="Proteomes" id="UP000257109">
    <property type="component" value="Unassembled WGS sequence"/>
</dbReference>
<accession>A0A371FP18</accession>
<evidence type="ECO:0000313" key="2">
    <source>
        <dbReference type="EMBL" id="RDX79992.1"/>
    </source>
</evidence>
<protein>
    <submittedName>
        <fullName evidence="2">Uncharacterized protein</fullName>
    </submittedName>
</protein>